<comment type="caution">
    <text evidence="1">The sequence shown here is derived from an EMBL/GenBank/DDBJ whole genome shotgun (WGS) entry which is preliminary data.</text>
</comment>
<proteinExistence type="predicted"/>
<keyword evidence="2" id="KW-1185">Reference proteome</keyword>
<reference evidence="1" key="1">
    <citation type="submission" date="2023-05" db="EMBL/GenBank/DDBJ databases">
        <title>Nepenthes gracilis genome sequencing.</title>
        <authorList>
            <person name="Fukushima K."/>
        </authorList>
    </citation>
    <scope>NUCLEOTIDE SEQUENCE</scope>
    <source>
        <strain evidence="1">SING2019-196</strain>
    </source>
</reference>
<protein>
    <submittedName>
        <fullName evidence="1">Uncharacterized protein</fullName>
    </submittedName>
</protein>
<dbReference type="AlphaFoldDB" id="A0AAD3XWJ6"/>
<sequence>MSQVAIPEFSADEDNIVIEKLKKAKKSSKRIVSVLPSISLGPSEEAVEKHLFVVFEHEVQGEEETKITTGEAEMLNSEPQELEDRINTETIDMSFEIQPFESEVQINVQTESNIK</sequence>
<organism evidence="1 2">
    <name type="scientific">Nepenthes gracilis</name>
    <name type="common">Slender pitcher plant</name>
    <dbReference type="NCBI Taxonomy" id="150966"/>
    <lineage>
        <taxon>Eukaryota</taxon>
        <taxon>Viridiplantae</taxon>
        <taxon>Streptophyta</taxon>
        <taxon>Embryophyta</taxon>
        <taxon>Tracheophyta</taxon>
        <taxon>Spermatophyta</taxon>
        <taxon>Magnoliopsida</taxon>
        <taxon>eudicotyledons</taxon>
        <taxon>Gunneridae</taxon>
        <taxon>Pentapetalae</taxon>
        <taxon>Caryophyllales</taxon>
        <taxon>Nepenthaceae</taxon>
        <taxon>Nepenthes</taxon>
    </lineage>
</organism>
<gene>
    <name evidence="1" type="ORF">Nepgr_022163</name>
</gene>
<name>A0AAD3XWJ6_NEPGR</name>
<dbReference type="Proteomes" id="UP001279734">
    <property type="component" value="Unassembled WGS sequence"/>
</dbReference>
<dbReference type="EMBL" id="BSYO01000021">
    <property type="protein sequence ID" value="GMH20322.1"/>
    <property type="molecule type" value="Genomic_DNA"/>
</dbReference>
<accession>A0AAD3XWJ6</accession>
<evidence type="ECO:0000313" key="1">
    <source>
        <dbReference type="EMBL" id="GMH20322.1"/>
    </source>
</evidence>
<evidence type="ECO:0000313" key="2">
    <source>
        <dbReference type="Proteomes" id="UP001279734"/>
    </source>
</evidence>